<evidence type="ECO:0000313" key="2">
    <source>
        <dbReference type="Proteomes" id="UP000758652"/>
    </source>
</evidence>
<accession>A0ABR9RMB9</accession>
<dbReference type="RefSeq" id="WP_226395315.1">
    <property type="nucleotide sequence ID" value="NZ_JADCKL010000011.1"/>
</dbReference>
<dbReference type="Proteomes" id="UP000758652">
    <property type="component" value="Unassembled WGS sequence"/>
</dbReference>
<comment type="caution">
    <text evidence="1">The sequence shown here is derived from an EMBL/GenBank/DDBJ whole genome shotgun (WGS) entry which is preliminary data.</text>
</comment>
<protein>
    <submittedName>
        <fullName evidence="1">Uncharacterized protein</fullName>
    </submittedName>
</protein>
<proteinExistence type="predicted"/>
<gene>
    <name evidence="1" type="ORF">INF30_11640</name>
</gene>
<name>A0ABR9RMB9_9FIRM</name>
<organism evidence="1 2">
    <name type="scientific">Claveliimonas monacensis</name>
    <dbReference type="NCBI Taxonomy" id="2779351"/>
    <lineage>
        <taxon>Bacteria</taxon>
        <taxon>Bacillati</taxon>
        <taxon>Bacillota</taxon>
        <taxon>Clostridia</taxon>
        <taxon>Lachnospirales</taxon>
        <taxon>Lachnospiraceae</taxon>
        <taxon>Claveliimonas</taxon>
    </lineage>
</organism>
<keyword evidence="2" id="KW-1185">Reference proteome</keyword>
<reference evidence="1 2" key="1">
    <citation type="submission" date="2020-10" db="EMBL/GenBank/DDBJ databases">
        <title>ChiBAC.</title>
        <authorList>
            <person name="Zenner C."/>
            <person name="Hitch T.C.A."/>
            <person name="Clavel T."/>
        </authorList>
    </citation>
    <scope>NUCLEOTIDE SEQUENCE [LARGE SCALE GENOMIC DNA]</scope>
    <source>
        <strain evidence="1 2">DSM 108991</strain>
    </source>
</reference>
<dbReference type="EMBL" id="JADCKL010000011">
    <property type="protein sequence ID" value="MBE5063905.1"/>
    <property type="molecule type" value="Genomic_DNA"/>
</dbReference>
<sequence>MKSSAKDRNYEKTTRLMERCRQEVGRKGIHRQRTGIPVSDYIRFQDIPEKSICVTSQFENGLCGEIFWYRSGNDIYLVHGNIRPIEQTVWLKMNREGFGEVLHLKLSEDGTCGQSEMIGKEPNAVSPFASVEQFYDDSIWPEYLKGKQPDDGGAKFREIIREIIRLIGTDFRYDLESMQAG</sequence>
<evidence type="ECO:0000313" key="1">
    <source>
        <dbReference type="EMBL" id="MBE5063905.1"/>
    </source>
</evidence>